<gene>
    <name evidence="2" type="ORF">BDY21DRAFT_280638</name>
</gene>
<dbReference type="GO" id="GO:0005634">
    <property type="term" value="C:nucleus"/>
    <property type="evidence" value="ECO:0007669"/>
    <property type="project" value="TreeGrafter"/>
</dbReference>
<keyword evidence="3" id="KW-1185">Reference proteome</keyword>
<feature type="compositionally biased region" description="Low complexity" evidence="1">
    <location>
        <begin position="208"/>
        <end position="224"/>
    </location>
</feature>
<dbReference type="Proteomes" id="UP000799766">
    <property type="component" value="Unassembled WGS sequence"/>
</dbReference>
<evidence type="ECO:0000313" key="3">
    <source>
        <dbReference type="Proteomes" id="UP000799766"/>
    </source>
</evidence>
<reference evidence="2" key="1">
    <citation type="journal article" date="2020" name="Stud. Mycol.">
        <title>101 Dothideomycetes genomes: a test case for predicting lifestyles and emergence of pathogens.</title>
        <authorList>
            <person name="Haridas S."/>
            <person name="Albert R."/>
            <person name="Binder M."/>
            <person name="Bloem J."/>
            <person name="Labutti K."/>
            <person name="Salamov A."/>
            <person name="Andreopoulos B."/>
            <person name="Baker S."/>
            <person name="Barry K."/>
            <person name="Bills G."/>
            <person name="Bluhm B."/>
            <person name="Cannon C."/>
            <person name="Castanera R."/>
            <person name="Culley D."/>
            <person name="Daum C."/>
            <person name="Ezra D."/>
            <person name="Gonzalez J."/>
            <person name="Henrissat B."/>
            <person name="Kuo A."/>
            <person name="Liang C."/>
            <person name="Lipzen A."/>
            <person name="Lutzoni F."/>
            <person name="Magnuson J."/>
            <person name="Mondo S."/>
            <person name="Nolan M."/>
            <person name="Ohm R."/>
            <person name="Pangilinan J."/>
            <person name="Park H.-J."/>
            <person name="Ramirez L."/>
            <person name="Alfaro M."/>
            <person name="Sun H."/>
            <person name="Tritt A."/>
            <person name="Yoshinaga Y."/>
            <person name="Zwiers L.-H."/>
            <person name="Turgeon B."/>
            <person name="Goodwin S."/>
            <person name="Spatafora J."/>
            <person name="Crous P."/>
            <person name="Grigoriev I."/>
        </authorList>
    </citation>
    <scope>NUCLEOTIDE SEQUENCE</scope>
    <source>
        <strain evidence="2">ATCC 16933</strain>
    </source>
</reference>
<feature type="region of interest" description="Disordered" evidence="1">
    <location>
        <begin position="164"/>
        <end position="190"/>
    </location>
</feature>
<dbReference type="GO" id="GO:0003713">
    <property type="term" value="F:transcription coactivator activity"/>
    <property type="evidence" value="ECO:0007669"/>
    <property type="project" value="InterPro"/>
</dbReference>
<dbReference type="PANTHER" id="PTHR31606:SF1">
    <property type="entry name" value="WW DOMAIN BINDING PROTEIN 2, ISOFORM E"/>
    <property type="match status" value="1"/>
</dbReference>
<evidence type="ECO:0000256" key="1">
    <source>
        <dbReference type="SAM" id="MobiDB-lite"/>
    </source>
</evidence>
<dbReference type="OrthoDB" id="1259151at2759"/>
<name>A0A6A6PAD4_9PEZI</name>
<proteinExistence type="predicted"/>
<sequence>MRLTVSTIRSWVMLSDRDDFTPLPGEQKLYKSPARTSLSIKSPNQYPGNEPFSVQSSTGCVYLTNRRIVYLPSRPTPTFQSFTSPILNLRDTHVAAPFFGPNVWTASLLPVQGGGIHVPSSSSAPAALPEVKLTFKDGGAFDFHTCFERVKERLVQAIEAARESGVAVAGEGEETGRGRGEGALEGVSLNGVHLEDLPRYEERDDAHASGLSSPAAPAPAFAGRGNSGADGPDSGLGTSPDSGAAGLSVSGRSPHQRQESFNAPAEPPPGYEEVQIESVADELERRLRRADSRGSAS</sequence>
<dbReference type="SUPFAM" id="SSF50729">
    <property type="entry name" value="PH domain-like"/>
    <property type="match status" value="1"/>
</dbReference>
<dbReference type="InterPro" id="IPR044852">
    <property type="entry name" value="WBP2-like"/>
</dbReference>
<dbReference type="AlphaFoldDB" id="A0A6A6PAD4"/>
<dbReference type="GO" id="GO:0031490">
    <property type="term" value="F:chromatin DNA binding"/>
    <property type="evidence" value="ECO:0007669"/>
    <property type="project" value="TreeGrafter"/>
</dbReference>
<protein>
    <recommendedName>
        <fullName evidence="4">WW-domain-binding protein</fullName>
    </recommendedName>
</protein>
<evidence type="ECO:0008006" key="4">
    <source>
        <dbReference type="Google" id="ProtNLM"/>
    </source>
</evidence>
<accession>A0A6A6PAD4</accession>
<organism evidence="2 3">
    <name type="scientific">Lineolata rhizophorae</name>
    <dbReference type="NCBI Taxonomy" id="578093"/>
    <lineage>
        <taxon>Eukaryota</taxon>
        <taxon>Fungi</taxon>
        <taxon>Dikarya</taxon>
        <taxon>Ascomycota</taxon>
        <taxon>Pezizomycotina</taxon>
        <taxon>Dothideomycetes</taxon>
        <taxon>Dothideomycetes incertae sedis</taxon>
        <taxon>Lineolatales</taxon>
        <taxon>Lineolataceae</taxon>
        <taxon>Lineolata</taxon>
    </lineage>
</organism>
<dbReference type="PANTHER" id="PTHR31606">
    <property type="entry name" value="WW DOMAIN BINDING PROTEIN 2, ISOFORM E"/>
    <property type="match status" value="1"/>
</dbReference>
<dbReference type="EMBL" id="MU001673">
    <property type="protein sequence ID" value="KAF2460393.1"/>
    <property type="molecule type" value="Genomic_DNA"/>
</dbReference>
<feature type="region of interest" description="Disordered" evidence="1">
    <location>
        <begin position="202"/>
        <end position="274"/>
    </location>
</feature>
<dbReference type="CDD" id="cd13214">
    <property type="entry name" value="PH-GRAM_WBP2"/>
    <property type="match status" value="1"/>
</dbReference>
<evidence type="ECO:0000313" key="2">
    <source>
        <dbReference type="EMBL" id="KAF2460393.1"/>
    </source>
</evidence>